<evidence type="ECO:0000256" key="1">
    <source>
        <dbReference type="ARBA" id="ARBA00004141"/>
    </source>
</evidence>
<gene>
    <name evidence="9" type="ORF">KC19_4G128600</name>
</gene>
<organism evidence="9 10">
    <name type="scientific">Ceratodon purpureus</name>
    <name type="common">Fire moss</name>
    <name type="synonym">Dicranum purpureum</name>
    <dbReference type="NCBI Taxonomy" id="3225"/>
    <lineage>
        <taxon>Eukaryota</taxon>
        <taxon>Viridiplantae</taxon>
        <taxon>Streptophyta</taxon>
        <taxon>Embryophyta</taxon>
        <taxon>Bryophyta</taxon>
        <taxon>Bryophytina</taxon>
        <taxon>Bryopsida</taxon>
        <taxon>Dicranidae</taxon>
        <taxon>Pseudoditrichales</taxon>
        <taxon>Ditrichaceae</taxon>
        <taxon>Ceratodon</taxon>
    </lineage>
</organism>
<keyword evidence="5 8" id="KW-1133">Transmembrane helix</keyword>
<feature type="transmembrane region" description="Helical" evidence="8">
    <location>
        <begin position="503"/>
        <end position="520"/>
    </location>
</feature>
<evidence type="ECO:0000256" key="5">
    <source>
        <dbReference type="ARBA" id="ARBA00022989"/>
    </source>
</evidence>
<dbReference type="InterPro" id="IPR003524">
    <property type="entry name" value="PNAcMuramoyl-5peptid_Trfase"/>
</dbReference>
<dbReference type="GO" id="GO:0008963">
    <property type="term" value="F:phospho-N-acetylmuramoyl-pentapeptide-transferase activity"/>
    <property type="evidence" value="ECO:0007669"/>
    <property type="project" value="InterPro"/>
</dbReference>
<evidence type="ECO:0000256" key="8">
    <source>
        <dbReference type="SAM" id="Phobius"/>
    </source>
</evidence>
<comment type="similarity">
    <text evidence="2">Belongs to the glycosyltransferase 4 family. MraY subfamily.</text>
</comment>
<dbReference type="GO" id="GO:0005886">
    <property type="term" value="C:plasma membrane"/>
    <property type="evidence" value="ECO:0007669"/>
    <property type="project" value="TreeGrafter"/>
</dbReference>
<dbReference type="InterPro" id="IPR018480">
    <property type="entry name" value="PNAcMuramoyl-5peptid_Trfase_CS"/>
</dbReference>
<dbReference type="GO" id="GO:0071555">
    <property type="term" value="P:cell wall organization"/>
    <property type="evidence" value="ECO:0007669"/>
    <property type="project" value="TreeGrafter"/>
</dbReference>
<feature type="transmembrane region" description="Helical" evidence="8">
    <location>
        <begin position="304"/>
        <end position="326"/>
    </location>
</feature>
<evidence type="ECO:0000313" key="9">
    <source>
        <dbReference type="EMBL" id="KAG0579850.1"/>
    </source>
</evidence>
<proteinExistence type="inferred from homology"/>
<dbReference type="PROSITE" id="PS01348">
    <property type="entry name" value="MRAY_2"/>
    <property type="match status" value="1"/>
</dbReference>
<keyword evidence="6 8" id="KW-0472">Membrane</keyword>
<dbReference type="PANTHER" id="PTHR22926">
    <property type="entry name" value="PHOSPHO-N-ACETYLMURAMOYL-PENTAPEPTIDE-TRANSFERASE"/>
    <property type="match status" value="1"/>
</dbReference>
<dbReference type="NCBIfam" id="TIGR00445">
    <property type="entry name" value="mraY"/>
    <property type="match status" value="1"/>
</dbReference>
<reference evidence="9" key="1">
    <citation type="submission" date="2020-06" db="EMBL/GenBank/DDBJ databases">
        <title>WGS assembly of Ceratodon purpureus strain R40.</title>
        <authorList>
            <person name="Carey S.B."/>
            <person name="Jenkins J."/>
            <person name="Shu S."/>
            <person name="Lovell J.T."/>
            <person name="Sreedasyam A."/>
            <person name="Maumus F."/>
            <person name="Tiley G.P."/>
            <person name="Fernandez-Pozo N."/>
            <person name="Barry K."/>
            <person name="Chen C."/>
            <person name="Wang M."/>
            <person name="Lipzen A."/>
            <person name="Daum C."/>
            <person name="Saski C.A."/>
            <person name="Payton A.C."/>
            <person name="Mcbreen J.C."/>
            <person name="Conrad R.E."/>
            <person name="Kollar L.M."/>
            <person name="Olsson S."/>
            <person name="Huttunen S."/>
            <person name="Landis J.B."/>
            <person name="Wickett N.J."/>
            <person name="Johnson M.G."/>
            <person name="Rensing S.A."/>
            <person name="Grimwood J."/>
            <person name="Schmutz J."/>
            <person name="Mcdaniel S.F."/>
        </authorList>
    </citation>
    <scope>NUCLEOTIDE SEQUENCE</scope>
    <source>
        <strain evidence="9">R40</strain>
    </source>
</reference>
<feature type="transmembrane region" description="Helical" evidence="8">
    <location>
        <begin position="410"/>
        <end position="427"/>
    </location>
</feature>
<feature type="transmembrane region" description="Helical" evidence="8">
    <location>
        <begin position="532"/>
        <end position="552"/>
    </location>
</feature>
<evidence type="ECO:0000256" key="7">
    <source>
        <dbReference type="SAM" id="MobiDB-lite"/>
    </source>
</evidence>
<feature type="compositionally biased region" description="Polar residues" evidence="7">
    <location>
        <begin position="191"/>
        <end position="208"/>
    </location>
</feature>
<dbReference type="HAMAP" id="MF_00038">
    <property type="entry name" value="MraY"/>
    <property type="match status" value="1"/>
</dbReference>
<feature type="transmembrane region" description="Helical" evidence="8">
    <location>
        <begin position="607"/>
        <end position="629"/>
    </location>
</feature>
<sequence>MPALGCSDGSGNGCGDQAKESVVRAAQLRHSSLQSAIFALVAFALIIDCDNHRQDCNTDRQPVLRLTHSMDRMQNLSMGVRPSFSFPGCSSGSLIAELCHGAVMRSGTRRRVLDRRKRDAVKSASFLKIKASFTGSVCKCLLRWPSPNSSQEERINSSQNMGSQCCKFIKYDYQRRLRLSFDIPCTDEGGTDSSGETYSYSDGETSPGGSPDASPRRGYSSGSESERDVFSAFFDDHEPCDSNTIDLVKPLMKSSVLQKRSFPSRTGQGILVTAVLFLVLAGTVLTVDSYIWKVIRSPLAHYFLTVPFCIAAVGSAYFGTICVPLLERLKAHQVFRKEGPAAHLSKVGTPTMGGLYFVPIGVGVARLVTGSWLKELWGVSVATLAFAAIGFIDDWLALWRKHNYGMPGSLKFLLQVAVGVWFVFWLDNASLRSPYKMKRLVPLPAPFGLRYMGTWYIPLTVFCFAAMSNGVNLTDGLDGLAAGTSAAAYIGMAVAVLPIYPGLGIFGASMAGACIGFLTHNRHKARVFMGDTGSLALGGGLAAMAACTGMFLPLFIASGVFIIETVSVILQVSFFKLTKRFEGKGRRLLRMSPFHHHLELLGWKEPIIIVAAYVVAYILAIVAAHIGLISA</sequence>
<dbReference type="EMBL" id="CM026424">
    <property type="protein sequence ID" value="KAG0579850.1"/>
    <property type="molecule type" value="Genomic_DNA"/>
</dbReference>
<dbReference type="Pfam" id="PF00953">
    <property type="entry name" value="Glycos_transf_4"/>
    <property type="match status" value="1"/>
</dbReference>
<evidence type="ECO:0008006" key="11">
    <source>
        <dbReference type="Google" id="ProtNLM"/>
    </source>
</evidence>
<dbReference type="SMR" id="A0A8T0I847"/>
<feature type="transmembrane region" description="Helical" evidence="8">
    <location>
        <begin position="347"/>
        <end position="365"/>
    </location>
</feature>
<comment type="caution">
    <text evidence="9">The sequence shown here is derived from an EMBL/GenBank/DDBJ whole genome shotgun (WGS) entry which is preliminary data.</text>
</comment>
<dbReference type="InterPro" id="IPR000715">
    <property type="entry name" value="Glycosyl_transferase_4"/>
</dbReference>
<comment type="subcellular location">
    <subcellularLocation>
        <location evidence="1">Membrane</location>
        <topology evidence="1">Multi-pass membrane protein</topology>
    </subcellularLocation>
</comment>
<dbReference type="CDD" id="cd06852">
    <property type="entry name" value="GT_MraY"/>
    <property type="match status" value="1"/>
</dbReference>
<dbReference type="PROSITE" id="PS01347">
    <property type="entry name" value="MRAY_1"/>
    <property type="match status" value="1"/>
</dbReference>
<dbReference type="GO" id="GO:0044038">
    <property type="term" value="P:cell wall macromolecule biosynthetic process"/>
    <property type="evidence" value="ECO:0007669"/>
    <property type="project" value="TreeGrafter"/>
</dbReference>
<evidence type="ECO:0000256" key="6">
    <source>
        <dbReference type="ARBA" id="ARBA00023136"/>
    </source>
</evidence>
<evidence type="ECO:0000256" key="4">
    <source>
        <dbReference type="ARBA" id="ARBA00022692"/>
    </source>
</evidence>
<evidence type="ECO:0000256" key="2">
    <source>
        <dbReference type="ARBA" id="ARBA00005583"/>
    </source>
</evidence>
<evidence type="ECO:0000256" key="3">
    <source>
        <dbReference type="ARBA" id="ARBA00022679"/>
    </source>
</evidence>
<feature type="region of interest" description="Disordered" evidence="7">
    <location>
        <begin position="189"/>
        <end position="223"/>
    </location>
</feature>
<dbReference type="AlphaFoldDB" id="A0A8T0I847"/>
<dbReference type="PANTHER" id="PTHR22926:SF5">
    <property type="entry name" value="PHOSPHO-N-ACETYLMURAMOYL-PENTAPEPTIDE-TRANSFERASE HOMOLOG"/>
    <property type="match status" value="1"/>
</dbReference>
<evidence type="ECO:0000313" key="10">
    <source>
        <dbReference type="Proteomes" id="UP000822688"/>
    </source>
</evidence>
<accession>A0A8T0I847</accession>
<keyword evidence="10" id="KW-1185">Reference proteome</keyword>
<feature type="transmembrane region" description="Helical" evidence="8">
    <location>
        <begin position="269"/>
        <end position="292"/>
    </location>
</feature>
<protein>
    <recommendedName>
        <fullName evidence="11">Phospho-N-acetylmuramoyl-pentapeptide-transferase</fullName>
    </recommendedName>
</protein>
<feature type="transmembrane region" description="Helical" evidence="8">
    <location>
        <begin position="447"/>
        <end position="467"/>
    </location>
</feature>
<keyword evidence="4 8" id="KW-0812">Transmembrane</keyword>
<keyword evidence="3" id="KW-0808">Transferase</keyword>
<name>A0A8T0I847_CERPU</name>
<feature type="transmembrane region" description="Helical" evidence="8">
    <location>
        <begin position="377"/>
        <end position="398"/>
    </location>
</feature>
<dbReference type="Proteomes" id="UP000822688">
    <property type="component" value="Chromosome 4"/>
</dbReference>